<feature type="transmembrane region" description="Helical" evidence="9">
    <location>
        <begin position="40"/>
        <end position="60"/>
    </location>
</feature>
<dbReference type="OrthoDB" id="3222at2759"/>
<accession>A0A7M7PV04</accession>
<feature type="transmembrane region" description="Helical" evidence="9">
    <location>
        <begin position="66"/>
        <end position="84"/>
    </location>
</feature>
<sequence length="272" mass="29506">MSGNVRKAQKDDLPTDRGRPRDYQKEAEEENLWESIIQPAFAEFIGTLCYTFVVCLAVTAQDVFQFALASGFGIAALCISFVNISGGHFNPAVSLATFVSGGLHVINLLTYVPLQIIGAILGAAFVKGVIYEPSYTEIKGGANVFRGNHLVNGFNDWMKVNNWDTSPILGMITETILSTMVIMAYLQANVDDRRAGKKKDPMVYGLAIASVTLASFYTAGAGFNPAVSFGSAIVSQVWDAHYIYWVGPMAGAGIASLLFRILMGDEEHRLLC</sequence>
<evidence type="ECO:0000256" key="3">
    <source>
        <dbReference type="ARBA" id="ARBA00022448"/>
    </source>
</evidence>
<feature type="transmembrane region" description="Helical" evidence="9">
    <location>
        <begin position="168"/>
        <end position="190"/>
    </location>
</feature>
<evidence type="ECO:0000313" key="10">
    <source>
        <dbReference type="EnsemblMetazoa" id="XP_030854916"/>
    </source>
</evidence>
<keyword evidence="5 9" id="KW-1133">Transmembrane helix</keyword>
<evidence type="ECO:0000256" key="6">
    <source>
        <dbReference type="ARBA" id="ARBA00023136"/>
    </source>
</evidence>
<name>A0A7M7PV04_STRPU</name>
<evidence type="ECO:0000256" key="7">
    <source>
        <dbReference type="RuleBase" id="RU000477"/>
    </source>
</evidence>
<dbReference type="RefSeq" id="XP_030854916.1">
    <property type="nucleotide sequence ID" value="XM_030999056.1"/>
</dbReference>
<evidence type="ECO:0000256" key="9">
    <source>
        <dbReference type="SAM" id="Phobius"/>
    </source>
</evidence>
<dbReference type="InterPro" id="IPR023271">
    <property type="entry name" value="Aquaporin-like"/>
</dbReference>
<reference evidence="10" key="2">
    <citation type="submission" date="2021-01" db="UniProtKB">
        <authorList>
            <consortium name="EnsemblMetazoa"/>
        </authorList>
    </citation>
    <scope>IDENTIFICATION</scope>
</reference>
<keyword evidence="6 9" id="KW-0472">Membrane</keyword>
<dbReference type="InterPro" id="IPR000425">
    <property type="entry name" value="MIP"/>
</dbReference>
<organism evidence="10 11">
    <name type="scientific">Strongylocentrotus purpuratus</name>
    <name type="common">Purple sea urchin</name>
    <dbReference type="NCBI Taxonomy" id="7668"/>
    <lineage>
        <taxon>Eukaryota</taxon>
        <taxon>Metazoa</taxon>
        <taxon>Echinodermata</taxon>
        <taxon>Eleutherozoa</taxon>
        <taxon>Echinozoa</taxon>
        <taxon>Echinoidea</taxon>
        <taxon>Euechinoidea</taxon>
        <taxon>Echinacea</taxon>
        <taxon>Camarodonta</taxon>
        <taxon>Echinidea</taxon>
        <taxon>Strongylocentrotidae</taxon>
        <taxon>Strongylocentrotus</taxon>
    </lineage>
</organism>
<dbReference type="InterPro" id="IPR034294">
    <property type="entry name" value="Aquaporin_transptr"/>
</dbReference>
<dbReference type="AlphaFoldDB" id="A0A7M7PV04"/>
<evidence type="ECO:0000256" key="2">
    <source>
        <dbReference type="ARBA" id="ARBA00006175"/>
    </source>
</evidence>
<dbReference type="InterPro" id="IPR022357">
    <property type="entry name" value="MIP_CS"/>
</dbReference>
<dbReference type="FunCoup" id="A0A7M7PV04">
    <property type="interactions" value="1"/>
</dbReference>
<dbReference type="PANTHER" id="PTHR19139:SF284">
    <property type="entry name" value="AQUAPORIN"/>
    <property type="match status" value="1"/>
</dbReference>
<dbReference type="PRINTS" id="PR00783">
    <property type="entry name" value="MINTRINSICP"/>
</dbReference>
<dbReference type="GO" id="GO:0006833">
    <property type="term" value="P:water transport"/>
    <property type="evidence" value="ECO:0000318"/>
    <property type="project" value="GO_Central"/>
</dbReference>
<comment type="similarity">
    <text evidence="2 7">Belongs to the MIP/aquaporin (TC 1.A.8) family.</text>
</comment>
<protein>
    <recommendedName>
        <fullName evidence="12">Aquaporin</fullName>
    </recommendedName>
</protein>
<keyword evidence="3 7" id="KW-0813">Transport</keyword>
<dbReference type="Proteomes" id="UP000007110">
    <property type="component" value="Unassembled WGS sequence"/>
</dbReference>
<proteinExistence type="inferred from homology"/>
<evidence type="ECO:0000313" key="11">
    <source>
        <dbReference type="Proteomes" id="UP000007110"/>
    </source>
</evidence>
<reference evidence="11" key="1">
    <citation type="submission" date="2015-02" db="EMBL/GenBank/DDBJ databases">
        <title>Genome sequencing for Strongylocentrotus purpuratus.</title>
        <authorList>
            <person name="Murali S."/>
            <person name="Liu Y."/>
            <person name="Vee V."/>
            <person name="English A."/>
            <person name="Wang M."/>
            <person name="Skinner E."/>
            <person name="Han Y."/>
            <person name="Muzny D.M."/>
            <person name="Worley K.C."/>
            <person name="Gibbs R.A."/>
        </authorList>
    </citation>
    <scope>NUCLEOTIDE SEQUENCE</scope>
</reference>
<evidence type="ECO:0000256" key="8">
    <source>
        <dbReference type="SAM" id="MobiDB-lite"/>
    </source>
</evidence>
<dbReference type="InParanoid" id="A0A7M7PV04"/>
<feature type="transmembrane region" description="Helical" evidence="9">
    <location>
        <begin position="105"/>
        <end position="126"/>
    </location>
</feature>
<feature type="region of interest" description="Disordered" evidence="8">
    <location>
        <begin position="1"/>
        <end position="24"/>
    </location>
</feature>
<dbReference type="PROSITE" id="PS00221">
    <property type="entry name" value="MIP"/>
    <property type="match status" value="1"/>
</dbReference>
<dbReference type="OMA" id="GTMQANV"/>
<feature type="transmembrane region" description="Helical" evidence="9">
    <location>
        <begin position="242"/>
        <end position="262"/>
    </location>
</feature>
<keyword evidence="4 7" id="KW-0812">Transmembrane</keyword>
<dbReference type="GO" id="GO:0015250">
    <property type="term" value="F:water channel activity"/>
    <property type="evidence" value="ECO:0000318"/>
    <property type="project" value="GO_Central"/>
</dbReference>
<evidence type="ECO:0000256" key="4">
    <source>
        <dbReference type="ARBA" id="ARBA00022692"/>
    </source>
</evidence>
<dbReference type="KEGG" id="spu:762564"/>
<comment type="subcellular location">
    <subcellularLocation>
        <location evidence="1">Membrane</location>
        <topology evidence="1">Multi-pass membrane protein</topology>
    </subcellularLocation>
</comment>
<feature type="transmembrane region" description="Helical" evidence="9">
    <location>
        <begin position="202"/>
        <end position="222"/>
    </location>
</feature>
<dbReference type="EnsemblMetazoa" id="XM_030999056">
    <property type="protein sequence ID" value="XP_030854916"/>
    <property type="gene ID" value="LOC762564"/>
</dbReference>
<dbReference type="PANTHER" id="PTHR19139">
    <property type="entry name" value="AQUAPORIN TRANSPORTER"/>
    <property type="match status" value="1"/>
</dbReference>
<dbReference type="FunFam" id="1.20.1080.10:FF:000052">
    <property type="entry name" value="Predicted protein"/>
    <property type="match status" value="1"/>
</dbReference>
<keyword evidence="11" id="KW-1185">Reference proteome</keyword>
<dbReference type="GO" id="GO:0005886">
    <property type="term" value="C:plasma membrane"/>
    <property type="evidence" value="ECO:0000318"/>
    <property type="project" value="GO_Central"/>
</dbReference>
<dbReference type="Pfam" id="PF00230">
    <property type="entry name" value="MIP"/>
    <property type="match status" value="1"/>
</dbReference>
<evidence type="ECO:0000256" key="1">
    <source>
        <dbReference type="ARBA" id="ARBA00004141"/>
    </source>
</evidence>
<feature type="compositionally biased region" description="Basic and acidic residues" evidence="8">
    <location>
        <begin position="8"/>
        <end position="24"/>
    </location>
</feature>
<dbReference type="Gene3D" id="1.20.1080.10">
    <property type="entry name" value="Glycerol uptake facilitator protein"/>
    <property type="match status" value="1"/>
</dbReference>
<evidence type="ECO:0000256" key="5">
    <source>
        <dbReference type="ARBA" id="ARBA00022989"/>
    </source>
</evidence>
<dbReference type="SUPFAM" id="SSF81338">
    <property type="entry name" value="Aquaporin-like"/>
    <property type="match status" value="1"/>
</dbReference>
<dbReference type="GeneID" id="762564"/>
<evidence type="ECO:0008006" key="12">
    <source>
        <dbReference type="Google" id="ProtNLM"/>
    </source>
</evidence>